<dbReference type="GO" id="GO:0004527">
    <property type="term" value="F:exonuclease activity"/>
    <property type="evidence" value="ECO:0007669"/>
    <property type="project" value="UniProtKB-KW"/>
</dbReference>
<protein>
    <submittedName>
        <fullName evidence="4">Endonuclease/exonuclease/phosphatase family</fullName>
    </submittedName>
</protein>
<gene>
    <name evidence="4" type="ORF">CMUS01_07136</name>
</gene>
<keyword evidence="4" id="KW-0378">Hydrolase</keyword>
<evidence type="ECO:0000313" key="4">
    <source>
        <dbReference type="EMBL" id="KAF6831982.1"/>
    </source>
</evidence>
<dbReference type="Pfam" id="PF03372">
    <property type="entry name" value="Exo_endo_phos"/>
    <property type="match status" value="1"/>
</dbReference>
<sequence>MRLSIIPLLLATCRAGTLSFLPDEPQLTFAYSTPKPNDKNWVGVYRASHGGPVEEKFVEESLAWSYATRGNGTVRVEGKTLTPGEYTAFFLARDGYEWLAEPVNVSVAFAKGPVRFVVEEVVGRNVRVGEAFEMKVGGFRAGGGKGEGVFSKVDGDEWVNVSREGVVFGTAGEVGTGEVVVDVAVGKSSARIKVRIPVKPAGGLLVEQLGVMSWNLWHGGTQVKGYHEKQLRFLAGSGADVVGLQETTGGHAARLGEALGWYSWQGPMSVGAVSRYPIVDAGTAAGERAGWVRVDVGGREVVVWIVHLGYDPYGPYDFCFDNMTVVEVMVREGESGRTGQIKEVVSSMGEDLKGKRPVFLVGDFNAPSHLDWVDGLEGEHCGQGLVRWPTSVEPTEVGGMVDSFRTVHPDPKDRPGVTWSPVFVENEGRREPMDRIDFVYFRPREGVKVLGSEELVVGEPRPIPGHGENDWTSDHKAVLTVFSLGNGLGGRGRSPSQIPSFIISPPPASNTTSESHPTDADGGTDSETKPPLTEKPPVRYCFRVQVEKIPGPPLGRSITLANDFMQRNFDREFFWDLDYCYMPTNIGGEGKAWMLIDVEKNATPSPRNEDVKLQVFRVNVVEEVIDYREVHYSDIRHFTSMFLWGGRGKRAERQAEAK</sequence>
<keyword evidence="4" id="KW-0540">Nuclease</keyword>
<proteinExistence type="predicted"/>
<evidence type="ECO:0000259" key="3">
    <source>
        <dbReference type="Pfam" id="PF03372"/>
    </source>
</evidence>
<evidence type="ECO:0000313" key="5">
    <source>
        <dbReference type="Proteomes" id="UP000639643"/>
    </source>
</evidence>
<feature type="domain" description="Endonuclease/exonuclease/phosphatase" evidence="3">
    <location>
        <begin position="212"/>
        <end position="475"/>
    </location>
</feature>
<name>A0A8H6KIA1_9PEZI</name>
<dbReference type="InterPro" id="IPR036691">
    <property type="entry name" value="Endo/exonu/phosph_ase_sf"/>
</dbReference>
<dbReference type="PANTHER" id="PTHR41349">
    <property type="match status" value="1"/>
</dbReference>
<dbReference type="SUPFAM" id="SSF56219">
    <property type="entry name" value="DNase I-like"/>
    <property type="match status" value="1"/>
</dbReference>
<dbReference type="GO" id="GO:0004519">
    <property type="term" value="F:endonuclease activity"/>
    <property type="evidence" value="ECO:0007669"/>
    <property type="project" value="UniProtKB-KW"/>
</dbReference>
<dbReference type="AlphaFoldDB" id="A0A8H6KIA1"/>
<feature type="compositionally biased region" description="Low complexity" evidence="1">
    <location>
        <begin position="493"/>
        <end position="503"/>
    </location>
</feature>
<dbReference type="PANTHER" id="PTHR41349:SF1">
    <property type="entry name" value="PROTEIN CBG08683"/>
    <property type="match status" value="1"/>
</dbReference>
<keyword evidence="4" id="KW-0255">Endonuclease</keyword>
<dbReference type="Proteomes" id="UP000639643">
    <property type="component" value="Unassembled WGS sequence"/>
</dbReference>
<accession>A0A8H6KIA1</accession>
<organism evidence="4 5">
    <name type="scientific">Colletotrichum musicola</name>
    <dbReference type="NCBI Taxonomy" id="2175873"/>
    <lineage>
        <taxon>Eukaryota</taxon>
        <taxon>Fungi</taxon>
        <taxon>Dikarya</taxon>
        <taxon>Ascomycota</taxon>
        <taxon>Pezizomycotina</taxon>
        <taxon>Sordariomycetes</taxon>
        <taxon>Hypocreomycetidae</taxon>
        <taxon>Glomerellales</taxon>
        <taxon>Glomerellaceae</taxon>
        <taxon>Colletotrichum</taxon>
        <taxon>Colletotrichum orchidearum species complex</taxon>
    </lineage>
</organism>
<dbReference type="InterPro" id="IPR005135">
    <property type="entry name" value="Endo/exonuclease/phosphatase"/>
</dbReference>
<dbReference type="OrthoDB" id="276515at2759"/>
<keyword evidence="2" id="KW-0732">Signal</keyword>
<feature type="signal peptide" evidence="2">
    <location>
        <begin position="1"/>
        <end position="19"/>
    </location>
</feature>
<comment type="caution">
    <text evidence="4">The sequence shown here is derived from an EMBL/GenBank/DDBJ whole genome shotgun (WGS) entry which is preliminary data.</text>
</comment>
<reference evidence="4" key="1">
    <citation type="journal article" date="2020" name="Phytopathology">
        <title>Genome Sequence Resources of Colletotrichum truncatum, C. plurivorum, C. musicola, and C. sojae: Four Species Pathogenic to Soybean (Glycine max).</title>
        <authorList>
            <person name="Rogerio F."/>
            <person name="Boufleur T.R."/>
            <person name="Ciampi-Guillardi M."/>
            <person name="Sukno S.A."/>
            <person name="Thon M.R."/>
            <person name="Massola Junior N.S."/>
            <person name="Baroncelli R."/>
        </authorList>
    </citation>
    <scope>NUCLEOTIDE SEQUENCE</scope>
    <source>
        <strain evidence="4">LFN0074</strain>
    </source>
</reference>
<evidence type="ECO:0000256" key="1">
    <source>
        <dbReference type="SAM" id="MobiDB-lite"/>
    </source>
</evidence>
<keyword evidence="5" id="KW-1185">Reference proteome</keyword>
<dbReference type="Gene3D" id="3.60.10.10">
    <property type="entry name" value="Endonuclease/exonuclease/phosphatase"/>
    <property type="match status" value="1"/>
</dbReference>
<dbReference type="EMBL" id="WIGM01000248">
    <property type="protein sequence ID" value="KAF6831982.1"/>
    <property type="molecule type" value="Genomic_DNA"/>
</dbReference>
<evidence type="ECO:0000256" key="2">
    <source>
        <dbReference type="SAM" id="SignalP"/>
    </source>
</evidence>
<keyword evidence="4" id="KW-0269">Exonuclease</keyword>
<feature type="region of interest" description="Disordered" evidence="1">
    <location>
        <begin position="490"/>
        <end position="535"/>
    </location>
</feature>
<feature type="chain" id="PRO_5034411093" evidence="2">
    <location>
        <begin position="20"/>
        <end position="658"/>
    </location>
</feature>